<sequence>MENAKHIAQSNYPSTLIVVQQALHGLSVASKNKRDFHISRIYLEKELQTLNLIQLNIREGKMVLNQNITLIEKYFDCYRAMENIHSVLGNAAESAEFAAKASLAQEGKNFDVDTYKKKACFVENLLTATEKNFVQTGPLDVSSEDDRRSESSQSDSNEVETDLEDKASRLKEGEIFVPCESLLKWRDELDSLVDLILKDGGAQELAFYFRAEGFDA</sequence>
<dbReference type="Proteomes" id="UP001439008">
    <property type="component" value="Unassembled WGS sequence"/>
</dbReference>
<evidence type="ECO:0000313" key="3">
    <source>
        <dbReference type="Proteomes" id="UP001439008"/>
    </source>
</evidence>
<protein>
    <submittedName>
        <fullName evidence="2">Uncharacterized protein</fullName>
    </submittedName>
</protein>
<proteinExistence type="predicted"/>
<evidence type="ECO:0000313" key="2">
    <source>
        <dbReference type="EMBL" id="MES1920471.1"/>
    </source>
</evidence>
<name>A0ABV2ALA5_9EUKA</name>
<evidence type="ECO:0000256" key="1">
    <source>
        <dbReference type="SAM" id="MobiDB-lite"/>
    </source>
</evidence>
<gene>
    <name evidence="2" type="ORF">MHBO_002136</name>
</gene>
<feature type="region of interest" description="Disordered" evidence="1">
    <location>
        <begin position="137"/>
        <end position="164"/>
    </location>
</feature>
<keyword evidence="3" id="KW-1185">Reference proteome</keyword>
<feature type="non-terminal residue" evidence="2">
    <location>
        <position position="216"/>
    </location>
</feature>
<comment type="caution">
    <text evidence="2">The sequence shown here is derived from an EMBL/GenBank/DDBJ whole genome shotgun (WGS) entry which is preliminary data.</text>
</comment>
<reference evidence="2 3" key="1">
    <citation type="journal article" date="2024" name="BMC Biol.">
        <title>Comparative genomics of Ascetosporea gives new insight into the evolutionary basis for animal parasitism in Rhizaria.</title>
        <authorList>
            <person name="Hiltunen Thoren M."/>
            <person name="Onut-Brannstrom I."/>
            <person name="Alfjorden A."/>
            <person name="Peckova H."/>
            <person name="Swords F."/>
            <person name="Hooper C."/>
            <person name="Holzer A.S."/>
            <person name="Bass D."/>
            <person name="Burki F."/>
        </authorList>
    </citation>
    <scope>NUCLEOTIDE SEQUENCE [LARGE SCALE GENOMIC DNA]</scope>
    <source>
        <strain evidence="2">20-A016</strain>
    </source>
</reference>
<organism evidence="2 3">
    <name type="scientific">Bonamia ostreae</name>
    <dbReference type="NCBI Taxonomy" id="126728"/>
    <lineage>
        <taxon>Eukaryota</taxon>
        <taxon>Sar</taxon>
        <taxon>Rhizaria</taxon>
        <taxon>Endomyxa</taxon>
        <taxon>Ascetosporea</taxon>
        <taxon>Haplosporida</taxon>
        <taxon>Bonamia</taxon>
    </lineage>
</organism>
<dbReference type="EMBL" id="JBDODL010000688">
    <property type="protein sequence ID" value="MES1920471.1"/>
    <property type="molecule type" value="Genomic_DNA"/>
</dbReference>
<accession>A0ABV2ALA5</accession>